<dbReference type="Gene3D" id="3.80.10.10">
    <property type="entry name" value="Ribonuclease Inhibitor"/>
    <property type="match status" value="1"/>
</dbReference>
<dbReference type="InterPro" id="IPR013783">
    <property type="entry name" value="Ig-like_fold"/>
</dbReference>
<dbReference type="InterPro" id="IPR003591">
    <property type="entry name" value="Leu-rich_rpt_typical-subtyp"/>
</dbReference>
<dbReference type="Gene3D" id="2.60.40.10">
    <property type="entry name" value="Immunoglobulins"/>
    <property type="match status" value="1"/>
</dbReference>
<name>A0A3B3SV91_9TELE</name>
<dbReference type="InterPro" id="IPR013098">
    <property type="entry name" value="Ig_I-set"/>
</dbReference>
<dbReference type="SMART" id="SM00369">
    <property type="entry name" value="LRR_TYP"/>
    <property type="match status" value="5"/>
</dbReference>
<evidence type="ECO:0000259" key="8">
    <source>
        <dbReference type="PROSITE" id="PS50835"/>
    </source>
</evidence>
<organism evidence="9 10">
    <name type="scientific">Paramormyrops kingsleyae</name>
    <dbReference type="NCBI Taxonomy" id="1676925"/>
    <lineage>
        <taxon>Eukaryota</taxon>
        <taxon>Metazoa</taxon>
        <taxon>Chordata</taxon>
        <taxon>Craniata</taxon>
        <taxon>Vertebrata</taxon>
        <taxon>Euteleostomi</taxon>
        <taxon>Actinopterygii</taxon>
        <taxon>Neopterygii</taxon>
        <taxon>Teleostei</taxon>
        <taxon>Osteoglossocephala</taxon>
        <taxon>Osteoglossomorpha</taxon>
        <taxon>Osteoglossiformes</taxon>
        <taxon>Mormyridae</taxon>
        <taxon>Paramormyrops</taxon>
    </lineage>
</organism>
<evidence type="ECO:0000256" key="2">
    <source>
        <dbReference type="ARBA" id="ARBA00022729"/>
    </source>
</evidence>
<dbReference type="Proteomes" id="UP000261540">
    <property type="component" value="Unplaced"/>
</dbReference>
<dbReference type="InterPro" id="IPR003599">
    <property type="entry name" value="Ig_sub"/>
</dbReference>
<keyword evidence="6" id="KW-0472">Membrane</keyword>
<feature type="transmembrane region" description="Helical" evidence="6">
    <location>
        <begin position="557"/>
        <end position="584"/>
    </location>
</feature>
<dbReference type="PROSITE" id="PS50835">
    <property type="entry name" value="IG_LIKE"/>
    <property type="match status" value="1"/>
</dbReference>
<dbReference type="KEGG" id="pki:111846696"/>
<proteinExistence type="predicted"/>
<dbReference type="InterPro" id="IPR000483">
    <property type="entry name" value="Cys-rich_flank_reg_C"/>
</dbReference>
<keyword evidence="3" id="KW-0677">Repeat</keyword>
<protein>
    <submittedName>
        <fullName evidence="9">Immunoglobulin superfamily containing leucine-rich repeat 2</fullName>
    </submittedName>
</protein>
<dbReference type="SUPFAM" id="SSF52058">
    <property type="entry name" value="L domain-like"/>
    <property type="match status" value="1"/>
</dbReference>
<reference evidence="9" key="1">
    <citation type="submission" date="2025-08" db="UniProtKB">
        <authorList>
            <consortium name="Ensembl"/>
        </authorList>
    </citation>
    <scope>IDENTIFICATION</scope>
</reference>
<feature type="chain" id="PRO_5017302140" evidence="7">
    <location>
        <begin position="22"/>
        <end position="696"/>
    </location>
</feature>
<evidence type="ECO:0000256" key="3">
    <source>
        <dbReference type="ARBA" id="ARBA00022737"/>
    </source>
</evidence>
<keyword evidence="6" id="KW-0812">Transmembrane</keyword>
<evidence type="ECO:0000313" key="9">
    <source>
        <dbReference type="Ensembl" id="ENSPKIP00000034594.1"/>
    </source>
</evidence>
<dbReference type="STRING" id="1676925.ENSPKIP00000034594"/>
<keyword evidence="6" id="KW-1133">Transmembrane helix</keyword>
<dbReference type="InterPro" id="IPR001611">
    <property type="entry name" value="Leu-rich_rpt"/>
</dbReference>
<keyword evidence="5" id="KW-0325">Glycoprotein</keyword>
<reference evidence="9" key="2">
    <citation type="submission" date="2025-09" db="UniProtKB">
        <authorList>
            <consortium name="Ensembl"/>
        </authorList>
    </citation>
    <scope>IDENTIFICATION</scope>
</reference>
<keyword evidence="4" id="KW-1015">Disulfide bond</keyword>
<dbReference type="InterPro" id="IPR036179">
    <property type="entry name" value="Ig-like_dom_sf"/>
</dbReference>
<keyword evidence="2 7" id="KW-0732">Signal</keyword>
<dbReference type="Pfam" id="PF13855">
    <property type="entry name" value="LRR_8"/>
    <property type="match status" value="2"/>
</dbReference>
<dbReference type="InterPro" id="IPR050467">
    <property type="entry name" value="LRFN"/>
</dbReference>
<feature type="signal peptide" evidence="7">
    <location>
        <begin position="1"/>
        <end position="21"/>
    </location>
</feature>
<dbReference type="SUPFAM" id="SSF48726">
    <property type="entry name" value="Immunoglobulin"/>
    <property type="match status" value="1"/>
</dbReference>
<evidence type="ECO:0000256" key="1">
    <source>
        <dbReference type="ARBA" id="ARBA00022614"/>
    </source>
</evidence>
<keyword evidence="10" id="KW-1185">Reference proteome</keyword>
<dbReference type="PANTHER" id="PTHR45842:SF12">
    <property type="entry name" value="KEKKON 5, ISOFORM A"/>
    <property type="match status" value="1"/>
</dbReference>
<dbReference type="AlphaFoldDB" id="A0A3B3SV91"/>
<dbReference type="GeneTree" id="ENSGT00940000160967"/>
<evidence type="ECO:0000256" key="7">
    <source>
        <dbReference type="SAM" id="SignalP"/>
    </source>
</evidence>
<evidence type="ECO:0000256" key="6">
    <source>
        <dbReference type="SAM" id="Phobius"/>
    </source>
</evidence>
<evidence type="ECO:0000313" key="10">
    <source>
        <dbReference type="Proteomes" id="UP000261540"/>
    </source>
</evidence>
<dbReference type="InterPro" id="IPR007110">
    <property type="entry name" value="Ig-like_dom"/>
</dbReference>
<keyword evidence="1" id="KW-0433">Leucine-rich repeat</keyword>
<sequence>MAVVHLYWVTLVTALLGTAHSCPRPCVCQETLNHHLVNCANKDLLMVPAELPSNITTLNLSANKITALKSQSFAMVTHVVSLWLAHNTIATIEAGTLAPLVHMRNLDLSYNKLVNFPWMDLKNLTALHFLKMDNNEMVSLPKDAFSALKDLRSLRINNNKFTTLVEGTFSPLILMSHLQIHNNPFICSCTLEWLRDWLLGVEMFIPEQNYITCEAPAELEGGLVVRMPILNCLAPTVHVSSQPDTYKLYEGFMFILNCDAKGHPTPEVMWKICVGNQYFEFNIPSTVDEKNDLPMDEETAGRRFVMLQNGTLIVPYISTKDEGNYSCLAINDMGQAESTIEVVVAGIQRHDIKSVPDTTAEKVHPWVHWSGSETSENSVIDSGKSKYKNLPSRSTYVTLNSKHDSREPLVGMKCGVHDGTQYISNHAFNQSLPELKQYAFDFGVISLEVSDTEAKIQLNPLRLSKVSLQQSQTQEHRTVNKDLFNLFPKGSFDFLYLCVNNGTGQTVVQWSKIEDGINAYHFMGLLPGTNYTLCLTYDKENCQVQVVFVTRKKTPSLLIIVVVSIFLLSLATVPLLGATFCHLMQKYQGKTYKMIIKVQNPNQMKHTASDLNHRVSFVESDKDSNITNLAKEDSVTDIAEGEWEGNVITEPIPTSHSDTKQEEFEVGSEYSDRLPLGAEAVNMSGEINGNYKQQVL</sequence>
<accession>A0A3B3SV91</accession>
<dbReference type="InterPro" id="IPR032675">
    <property type="entry name" value="LRR_dom_sf"/>
</dbReference>
<dbReference type="PANTHER" id="PTHR45842">
    <property type="entry name" value="SYNAPTIC ADHESION-LIKE MOLECULE SALM"/>
    <property type="match status" value="1"/>
</dbReference>
<dbReference type="OrthoDB" id="2151624at2759"/>
<dbReference type="SMART" id="SM00082">
    <property type="entry name" value="LRRCT"/>
    <property type="match status" value="1"/>
</dbReference>
<dbReference type="SMART" id="SM00409">
    <property type="entry name" value="IG"/>
    <property type="match status" value="1"/>
</dbReference>
<dbReference type="Pfam" id="PF07679">
    <property type="entry name" value="I-set"/>
    <property type="match status" value="1"/>
</dbReference>
<dbReference type="Ensembl" id="ENSPKIT00000015510.1">
    <property type="protein sequence ID" value="ENSPKIP00000034594.1"/>
    <property type="gene ID" value="ENSPKIG00000013860.1"/>
</dbReference>
<evidence type="ECO:0000256" key="4">
    <source>
        <dbReference type="ARBA" id="ARBA00023157"/>
    </source>
</evidence>
<feature type="domain" description="Ig-like" evidence="8">
    <location>
        <begin position="235"/>
        <end position="343"/>
    </location>
</feature>
<evidence type="ECO:0000256" key="5">
    <source>
        <dbReference type="ARBA" id="ARBA00023180"/>
    </source>
</evidence>